<proteinExistence type="predicted"/>
<gene>
    <name evidence="3" type="ORF">AGA_1611</name>
</gene>
<dbReference type="PATRIC" id="fig|431306.5.peg.1639"/>
<keyword evidence="1" id="KW-0067">ATP-binding</keyword>
<dbReference type="SUPFAM" id="SSF56059">
    <property type="entry name" value="Glutathione synthetase ATP-binding domain-like"/>
    <property type="match status" value="1"/>
</dbReference>
<keyword evidence="1" id="KW-0547">Nucleotide-binding</keyword>
<evidence type="ECO:0000259" key="2">
    <source>
        <dbReference type="PROSITE" id="PS50975"/>
    </source>
</evidence>
<evidence type="ECO:0000256" key="1">
    <source>
        <dbReference type="PROSITE-ProRule" id="PRU00409"/>
    </source>
</evidence>
<dbReference type="EMBL" id="LN609302">
    <property type="protein sequence ID" value="CEF55780.1"/>
    <property type="molecule type" value="Genomic_DNA"/>
</dbReference>
<accession>A0A0U5FY94</accession>
<evidence type="ECO:0000313" key="4">
    <source>
        <dbReference type="Proteomes" id="UP000068250"/>
    </source>
</evidence>
<sequence length="387" mass="43740">MALGWYCRFCYCYHSYGATGCAHPKTQDVTMLPASPHDKQPNPLSLFEFWPRWVFYTPVVAYWILLGLRYRDVTLPTAANPRITTGGLCGEKKSELLDMAGPYAQQWIAPYATFTTGSNDLADATRAMRSKNLAFPVVVKPDIGCNGTGVKLVHTQEELAQVCASFPRNISLVVQKLITWPHEAGLFYIRHPDEPTGRLTSLTYKDIPFLTGNGRDTVLDLLKQDVRTSKVLHIYTPRLQHCLNTIPAKGETLELVFAGNHCKGAVFRNGIPDITPELTAQIDRIMQDIPDFYFGRIDLKFRSVEDLSLGKNFEIIEINGVGAEAIHIWDAKTTLREAYVAQFHHYRESYRIGAKNKAAGWKPTNLWHGLRLWRAQKKLLASYPLND</sequence>
<dbReference type="GO" id="GO:0005524">
    <property type="term" value="F:ATP binding"/>
    <property type="evidence" value="ECO:0007669"/>
    <property type="project" value="UniProtKB-UniRule"/>
</dbReference>
<reference evidence="4" key="1">
    <citation type="submission" date="2014-09" db="EMBL/GenBank/DDBJ databases">
        <authorList>
            <person name="Illeghems K.G."/>
        </authorList>
    </citation>
    <scope>NUCLEOTIDE SEQUENCE [LARGE SCALE GENOMIC DNA]</scope>
    <source>
        <strain evidence="4">LMG 23848T</strain>
    </source>
</reference>
<dbReference type="GO" id="GO:0046872">
    <property type="term" value="F:metal ion binding"/>
    <property type="evidence" value="ECO:0007669"/>
    <property type="project" value="InterPro"/>
</dbReference>
<name>A0A0U5FY94_9PROT</name>
<evidence type="ECO:0000313" key="3">
    <source>
        <dbReference type="EMBL" id="CEF55780.1"/>
    </source>
</evidence>
<dbReference type="Proteomes" id="UP000068250">
    <property type="component" value="Chromosome I"/>
</dbReference>
<dbReference type="InterPro" id="IPR011761">
    <property type="entry name" value="ATP-grasp"/>
</dbReference>
<organism evidence="3 4">
    <name type="scientific">Acetobacter ghanensis</name>
    <dbReference type="NCBI Taxonomy" id="431306"/>
    <lineage>
        <taxon>Bacteria</taxon>
        <taxon>Pseudomonadati</taxon>
        <taxon>Pseudomonadota</taxon>
        <taxon>Alphaproteobacteria</taxon>
        <taxon>Acetobacterales</taxon>
        <taxon>Acetobacteraceae</taxon>
        <taxon>Acetobacter</taxon>
    </lineage>
</organism>
<dbReference type="Gene3D" id="3.30.1490.20">
    <property type="entry name" value="ATP-grasp fold, A domain"/>
    <property type="match status" value="1"/>
</dbReference>
<dbReference type="PROSITE" id="PS50975">
    <property type="entry name" value="ATP_GRASP"/>
    <property type="match status" value="1"/>
</dbReference>
<dbReference type="STRING" id="431306.AGA_1611"/>
<dbReference type="AlphaFoldDB" id="A0A0U5FY94"/>
<protein>
    <recommendedName>
        <fullName evidence="2">ATP-grasp domain-containing protein</fullName>
    </recommendedName>
</protein>
<dbReference type="InterPro" id="IPR013815">
    <property type="entry name" value="ATP_grasp_subdomain_1"/>
</dbReference>
<feature type="domain" description="ATP-grasp" evidence="2">
    <location>
        <begin position="105"/>
        <end position="344"/>
    </location>
</feature>